<proteinExistence type="predicted"/>
<evidence type="ECO:0000313" key="5">
    <source>
        <dbReference type="Proteomes" id="UP000467635"/>
    </source>
</evidence>
<dbReference type="EMBL" id="WKKX01000001">
    <property type="protein sequence ID" value="MSE07152.1"/>
    <property type="molecule type" value="Genomic_DNA"/>
</dbReference>
<geneLocation type="plasmid" evidence="3">
    <name>unnamed01</name>
</geneLocation>
<evidence type="ECO:0000313" key="1">
    <source>
        <dbReference type="EMBL" id="MSE04396.1"/>
    </source>
</evidence>
<gene>
    <name evidence="2" type="ORF">GKC33_00025</name>
    <name evidence="3" type="ORF">GKC33_14615</name>
    <name evidence="1" type="ORF">GKC34_00685</name>
</gene>
<dbReference type="AlphaFoldDB" id="A0A6A8LLQ9"/>
<dbReference type="Proteomes" id="UP000437575">
    <property type="component" value="Unassembled WGS sequence"/>
</dbReference>
<keyword evidence="3" id="KW-0614">Plasmid</keyword>
<comment type="caution">
    <text evidence="1">The sequence shown here is derived from an EMBL/GenBank/DDBJ whole genome shotgun (WGS) entry which is preliminary data.</text>
</comment>
<dbReference type="EMBL" id="WKKX01001332">
    <property type="protein sequence ID" value="MSE09840.1"/>
    <property type="molecule type" value="Genomic_DNA"/>
</dbReference>
<evidence type="ECO:0000313" key="4">
    <source>
        <dbReference type="Proteomes" id="UP000437575"/>
    </source>
</evidence>
<evidence type="ECO:0000313" key="3">
    <source>
        <dbReference type="EMBL" id="MSE09840.1"/>
    </source>
</evidence>
<dbReference type="Proteomes" id="UP000467635">
    <property type="component" value="Unassembled WGS sequence"/>
</dbReference>
<sequence>MIDVEKLSKELEDRFPDIQFEIYDDCIEIDFDFNSIEIMFHSKGYINIKTMYLEPKYLKKVGEILSVVGDNIVNFELVEEQE</sequence>
<reference evidence="4 5" key="1">
    <citation type="submission" date="2019-11" db="EMBL/GenBank/DDBJ databases">
        <title>Draft Genome Sequence of Plant Growth-Promoting Rhizosphere-Associated Bacteria.</title>
        <authorList>
            <person name="Vasilyev I.Y."/>
            <person name="Radchenko V."/>
            <person name="Ilnitskaya E.V."/>
        </authorList>
    </citation>
    <scope>NUCLEOTIDE SEQUENCE [LARGE SCALE GENOMIC DNA]</scope>
    <source>
        <strain evidence="2 5">VRA_01-1sq_f</strain>
        <strain evidence="1 4">VRA_1sq_f</strain>
        <plasmid evidence="3">unnamed01</plasmid>
    </source>
</reference>
<evidence type="ECO:0000313" key="2">
    <source>
        <dbReference type="EMBL" id="MSE07152.1"/>
    </source>
</evidence>
<accession>A0A6A8LLQ9</accession>
<protein>
    <submittedName>
        <fullName evidence="1">Uncharacterized protein</fullName>
    </submittedName>
</protein>
<organism evidence="1 4">
    <name type="scientific">Ligilactobacillus salivarius</name>
    <dbReference type="NCBI Taxonomy" id="1624"/>
    <lineage>
        <taxon>Bacteria</taxon>
        <taxon>Bacillati</taxon>
        <taxon>Bacillota</taxon>
        <taxon>Bacilli</taxon>
        <taxon>Lactobacillales</taxon>
        <taxon>Lactobacillaceae</taxon>
        <taxon>Ligilactobacillus</taxon>
    </lineage>
</organism>
<dbReference type="EMBL" id="WKKZ01000005">
    <property type="protein sequence ID" value="MSE04396.1"/>
    <property type="molecule type" value="Genomic_DNA"/>
</dbReference>
<name>A0A6A8LLQ9_9LACO</name>